<dbReference type="Pfam" id="PF07733">
    <property type="entry name" value="DNA_pol3_alpha"/>
    <property type="match status" value="1"/>
</dbReference>
<dbReference type="GO" id="GO:0008408">
    <property type="term" value="F:3'-5' exonuclease activity"/>
    <property type="evidence" value="ECO:0007669"/>
    <property type="project" value="InterPro"/>
</dbReference>
<dbReference type="Pfam" id="PF14579">
    <property type="entry name" value="HHH_6"/>
    <property type="match status" value="1"/>
</dbReference>
<dbReference type="SUPFAM" id="SSF89550">
    <property type="entry name" value="PHP domain-like"/>
    <property type="match status" value="1"/>
</dbReference>
<keyword evidence="5" id="KW-0239">DNA-directed DNA polymerase</keyword>
<evidence type="ECO:0000313" key="11">
    <source>
        <dbReference type="EMBL" id="MDC7225577.1"/>
    </source>
</evidence>
<dbReference type="AlphaFoldDB" id="A0AAJ1IAB1"/>
<dbReference type="InterPro" id="IPR016195">
    <property type="entry name" value="Pol/histidinol_Pase-like"/>
</dbReference>
<dbReference type="PANTHER" id="PTHR32294">
    <property type="entry name" value="DNA POLYMERASE III SUBUNIT ALPHA"/>
    <property type="match status" value="1"/>
</dbReference>
<evidence type="ECO:0000259" key="8">
    <source>
        <dbReference type="Pfam" id="PF07733"/>
    </source>
</evidence>
<keyword evidence="2 11" id="KW-0808">Transferase</keyword>
<evidence type="ECO:0000259" key="10">
    <source>
        <dbReference type="Pfam" id="PF17657"/>
    </source>
</evidence>
<dbReference type="Proteomes" id="UP001221217">
    <property type="component" value="Unassembled WGS sequence"/>
</dbReference>
<dbReference type="EC" id="2.7.7.7" evidence="1"/>
<comment type="catalytic activity">
    <reaction evidence="6">
        <text>DNA(n) + a 2'-deoxyribonucleoside 5'-triphosphate = DNA(n+1) + diphosphate</text>
        <dbReference type="Rhea" id="RHEA:22508"/>
        <dbReference type="Rhea" id="RHEA-COMP:17339"/>
        <dbReference type="Rhea" id="RHEA-COMP:17340"/>
        <dbReference type="ChEBI" id="CHEBI:33019"/>
        <dbReference type="ChEBI" id="CHEBI:61560"/>
        <dbReference type="ChEBI" id="CHEBI:173112"/>
        <dbReference type="EC" id="2.7.7.7"/>
    </reaction>
</comment>
<reference evidence="11 12" key="1">
    <citation type="submission" date="2022-12" db="EMBL/GenBank/DDBJ databases">
        <title>Metagenome assembled genome from gulf of manar.</title>
        <authorList>
            <person name="Kohli P."/>
            <person name="Pk S."/>
            <person name="Venkata Ramana C."/>
            <person name="Sasikala C."/>
        </authorList>
    </citation>
    <scope>NUCLEOTIDE SEQUENCE [LARGE SCALE GENOMIC DNA]</scope>
    <source>
        <strain evidence="11">JB008</strain>
    </source>
</reference>
<sequence>MKNITEVCNYIHSRSEYSLLRGVLSVDDICRRAASAGERFAGITDINNLYALPAFLDAAEKHSIKPVVGSVITDSAPLDERRYLFTAYCLNRTGFQTLNTIISRLNNDFSPYRESGYSYDPVSDLLEQGREGLLIVSSRPEVLSRLREAGPSGLYTGLFRGSSFDELRRTAAGLGIKTAAMREIVCLDEQGERTLRLLQAVERGVPAARLQDVVACSALGDSVKPFPREDIPLQDYFSAAPEALRGTMEIADAAAAADLLPRGWVFPEFNGLSDDGAGDELRRLCREGIRRRYGDNPGAEKTAAIGKRLEYELNIICRKGFASYFLVVRDIVNSAPRTCGRGSAASSIVSYLLGITHVDPLAYNLFFERFLNMYRVDPPDIDVDFPWDEREKALNYVFSKYQGSSAMVADHVHFKRRGAAREAAKACGMTDMQANELMKKWRGGRGDELPLEIAEAAALLYGRPRYIGTHPGGVIITPGPITAYTHVQPQVSGIPVIAWEKDGAEACGLIKIDLLGNRSLAVLRDTINLVNPGRSDKLDWESFQPYSDSRTRKFIESGDTAGIFYIESPATRQLLKKMGCADFEHVVSASSIIRPAANKWINEYIRRMKGGGYKPLSPALEGVLDETYGIMVYQEDVARVSMAAAGFNPGEADRLRKTLSKKNRAEKLVRWRERFMQGAAACGTAPEDAELLWDGILSFDGYSFCKSHSASYALVSYRLAWLKLRYPLEFMVSVINNGGGFYARQVYLNIVRRMGFPVLKPDINRSSGRYTIETVNGIRSLRAGLFQIRELSSELAGRILDEREAAGEFRDFNDFISRIEPSYRHIRMMIKSGSLDSIADGCNRPQLFWRYYHSRRRVESGNPGLGGMGELPVPVLRGYSRAVCLRDEVDTLDLFFSKHPVELFAERAASGAVSGGGEMIDSRLLAERIGRQISITGTLAAEKEVLTSAKKPMSFISFEDSWSIFETVFFPAAWNAFEPVISSGFAFLISGTVESDQGAEYINVSRLICLNRMRTVG</sequence>
<evidence type="ECO:0000256" key="2">
    <source>
        <dbReference type="ARBA" id="ARBA00022679"/>
    </source>
</evidence>
<dbReference type="Gene3D" id="1.10.150.870">
    <property type="match status" value="1"/>
</dbReference>
<gene>
    <name evidence="11" type="primary">dnaE</name>
    <name evidence="11" type="ORF">PQJ61_02305</name>
</gene>
<evidence type="ECO:0000256" key="6">
    <source>
        <dbReference type="ARBA" id="ARBA00049244"/>
    </source>
</evidence>
<dbReference type="InterPro" id="IPR040982">
    <property type="entry name" value="DNA_pol3_finger"/>
</dbReference>
<protein>
    <recommendedName>
        <fullName evidence="1">DNA-directed DNA polymerase</fullName>
        <ecNumber evidence="1">2.7.7.7</ecNumber>
    </recommendedName>
</protein>
<evidence type="ECO:0000256" key="5">
    <source>
        <dbReference type="ARBA" id="ARBA00022932"/>
    </source>
</evidence>
<organism evidence="11 12">
    <name type="scientific">Candidatus Thalassospirochaeta sargassi</name>
    <dbReference type="NCBI Taxonomy" id="3119039"/>
    <lineage>
        <taxon>Bacteria</taxon>
        <taxon>Pseudomonadati</taxon>
        <taxon>Spirochaetota</taxon>
        <taxon>Spirochaetia</taxon>
        <taxon>Spirochaetales</taxon>
        <taxon>Spirochaetaceae</taxon>
        <taxon>Candidatus Thalassospirochaeta</taxon>
    </lineage>
</organism>
<dbReference type="InterPro" id="IPR004805">
    <property type="entry name" value="DnaE2/DnaE/PolC"/>
</dbReference>
<evidence type="ECO:0000256" key="4">
    <source>
        <dbReference type="ARBA" id="ARBA00022705"/>
    </source>
</evidence>
<evidence type="ECO:0000313" key="12">
    <source>
        <dbReference type="Proteomes" id="UP001221217"/>
    </source>
</evidence>
<dbReference type="EMBL" id="JAQQAL010000008">
    <property type="protein sequence ID" value="MDC7225577.1"/>
    <property type="molecule type" value="Genomic_DNA"/>
</dbReference>
<evidence type="ECO:0000259" key="7">
    <source>
        <dbReference type="Pfam" id="PF02811"/>
    </source>
</evidence>
<evidence type="ECO:0000259" key="9">
    <source>
        <dbReference type="Pfam" id="PF14579"/>
    </source>
</evidence>
<keyword evidence="4" id="KW-0235">DNA replication</keyword>
<comment type="caution">
    <text evidence="11">The sequence shown here is derived from an EMBL/GenBank/DDBJ whole genome shotgun (WGS) entry which is preliminary data.</text>
</comment>
<feature type="domain" description="DNA polymerase III alpha subunit finger" evidence="10">
    <location>
        <begin position="520"/>
        <end position="681"/>
    </location>
</feature>
<evidence type="ECO:0000256" key="1">
    <source>
        <dbReference type="ARBA" id="ARBA00012417"/>
    </source>
</evidence>
<dbReference type="InterPro" id="IPR011708">
    <property type="entry name" value="DNA_pol3_alpha_NTPase_dom"/>
</dbReference>
<accession>A0AAJ1IAB1</accession>
<dbReference type="NCBIfam" id="TIGR00594">
    <property type="entry name" value="polc"/>
    <property type="match status" value="1"/>
</dbReference>
<dbReference type="Pfam" id="PF17657">
    <property type="entry name" value="DNA_pol3_finger"/>
    <property type="match status" value="1"/>
</dbReference>
<feature type="domain" description="DNA polymerase helix-hairpin-helix motif" evidence="9">
    <location>
        <begin position="755"/>
        <end position="846"/>
    </location>
</feature>
<dbReference type="InterPro" id="IPR029460">
    <property type="entry name" value="DNAPol_HHH"/>
</dbReference>
<dbReference type="Gene3D" id="3.20.20.140">
    <property type="entry name" value="Metal-dependent hydrolases"/>
    <property type="match status" value="1"/>
</dbReference>
<feature type="domain" description="PHP" evidence="7">
    <location>
        <begin position="12"/>
        <end position="147"/>
    </location>
</feature>
<dbReference type="InterPro" id="IPR004013">
    <property type="entry name" value="PHP_dom"/>
</dbReference>
<keyword evidence="3 11" id="KW-0548">Nucleotidyltransferase</keyword>
<name>A0AAJ1IAB1_9SPIO</name>
<proteinExistence type="predicted"/>
<dbReference type="GO" id="GO:0003887">
    <property type="term" value="F:DNA-directed DNA polymerase activity"/>
    <property type="evidence" value="ECO:0007669"/>
    <property type="project" value="UniProtKB-KW"/>
</dbReference>
<dbReference type="GO" id="GO:0006260">
    <property type="term" value="P:DNA replication"/>
    <property type="evidence" value="ECO:0007669"/>
    <property type="project" value="UniProtKB-KW"/>
</dbReference>
<evidence type="ECO:0000256" key="3">
    <source>
        <dbReference type="ARBA" id="ARBA00022695"/>
    </source>
</evidence>
<dbReference type="Pfam" id="PF02811">
    <property type="entry name" value="PHP"/>
    <property type="match status" value="1"/>
</dbReference>
<feature type="domain" description="Bacterial DNA polymerase III alpha subunit NTPase" evidence="8">
    <location>
        <begin position="280"/>
        <end position="516"/>
    </location>
</feature>
<dbReference type="CDD" id="cd07431">
    <property type="entry name" value="PHP_PolIIIA"/>
    <property type="match status" value="1"/>
</dbReference>